<evidence type="ECO:0000313" key="3">
    <source>
        <dbReference type="Proteomes" id="UP000004535"/>
    </source>
</evidence>
<dbReference type="InterPro" id="IPR008966">
    <property type="entry name" value="Adhesion_dom_sf"/>
</dbReference>
<organism evidence="2 3">
    <name type="scientific">Burkholderia multivorans CGD2</name>
    <dbReference type="NCBI Taxonomy" id="513052"/>
    <lineage>
        <taxon>Bacteria</taxon>
        <taxon>Pseudomonadati</taxon>
        <taxon>Pseudomonadota</taxon>
        <taxon>Betaproteobacteria</taxon>
        <taxon>Burkholderiales</taxon>
        <taxon>Burkholderiaceae</taxon>
        <taxon>Burkholderia</taxon>
        <taxon>Burkholderia cepacia complex</taxon>
    </lineage>
</organism>
<sequence>MRRGRLQEREAMSGARRPRAAGRLRAWFGWSVCVLLIALAQPAWAVRCVANGGGTVLTESIGNVASYPTDAPDGYVIWVSPPRTTTGYCYKDLGGSMKTFGEWIYFYANPEQQNPAAWGLEIGIRYLGQDYFGRSSQPGDGVQTSTYVQPCRLSDADVRAGRCEKFPLSITYQVVVRKRGSWMQPPSDVYAVFQFDGKGGLNYINPSFRYKLSGLQKLKPTPCMVDVKVTPEPGVVKFGQIQATATGFSPAVPRKTFSVALTKQCSVPVRVDGYFETAQTVRNGLLVPAADSNFGIGIEDRNGTAIPFNQQFVLAQMPGSVNYQSVTLDAALKSFGAPKIGPFTGTATIRLFIY</sequence>
<dbReference type="Proteomes" id="UP000004535">
    <property type="component" value="Unassembled WGS sequence"/>
</dbReference>
<dbReference type="InterPro" id="IPR000259">
    <property type="entry name" value="Adhesion_dom_fimbrial"/>
</dbReference>
<feature type="domain" description="Fimbrial-type adhesion" evidence="1">
    <location>
        <begin position="219"/>
        <end position="351"/>
    </location>
</feature>
<proteinExistence type="predicted"/>
<comment type="caution">
    <text evidence="2">The sequence shown here is derived from an EMBL/GenBank/DDBJ whole genome shotgun (WGS) entry which is preliminary data.</text>
</comment>
<dbReference type="GO" id="GO:0009289">
    <property type="term" value="C:pilus"/>
    <property type="evidence" value="ECO:0007669"/>
    <property type="project" value="InterPro"/>
</dbReference>
<dbReference type="GO" id="GO:0007155">
    <property type="term" value="P:cell adhesion"/>
    <property type="evidence" value="ECO:0007669"/>
    <property type="project" value="InterPro"/>
</dbReference>
<dbReference type="Gene3D" id="2.60.40.1090">
    <property type="entry name" value="Fimbrial-type adhesion domain"/>
    <property type="match status" value="1"/>
</dbReference>
<dbReference type="EMBL" id="ACFC01000003">
    <property type="protein sequence ID" value="EEE07817.1"/>
    <property type="molecule type" value="Genomic_DNA"/>
</dbReference>
<evidence type="ECO:0000313" key="2">
    <source>
        <dbReference type="EMBL" id="EEE07817.1"/>
    </source>
</evidence>
<dbReference type="SUPFAM" id="SSF49401">
    <property type="entry name" value="Bacterial adhesins"/>
    <property type="match status" value="1"/>
</dbReference>
<dbReference type="AlphaFoldDB" id="B9BMF7"/>
<protein>
    <submittedName>
        <fullName evidence="2">Fimbrial protein</fullName>
    </submittedName>
</protein>
<dbReference type="InterPro" id="IPR036937">
    <property type="entry name" value="Adhesion_dom_fimbrial_sf"/>
</dbReference>
<gene>
    <name evidence="2" type="ORF">BURMUCGD2_2026</name>
</gene>
<dbReference type="Pfam" id="PF00419">
    <property type="entry name" value="Fimbrial"/>
    <property type="match status" value="1"/>
</dbReference>
<accession>B9BMF7</accession>
<name>B9BMF7_9BURK</name>
<reference evidence="2 3" key="1">
    <citation type="journal article" date="2012" name="J. Bacteriol.">
        <title>Draft Genome Sequence Determination for Cystic Fibrosis and Chronic Granulomatous Disease Burkholderia multivorans Isolates.</title>
        <authorList>
            <person name="Varga J.J."/>
            <person name="Losada L."/>
            <person name="Zelazny A.M."/>
            <person name="Brinkac L."/>
            <person name="Harkins D."/>
            <person name="Radune D."/>
            <person name="Hostetler J."/>
            <person name="Sampaio E.P."/>
            <person name="Ronning C.M."/>
            <person name="Nierman W.C."/>
            <person name="Greenberg D.E."/>
            <person name="Holland S.M."/>
            <person name="Goldberg J.B."/>
        </authorList>
    </citation>
    <scope>NUCLEOTIDE SEQUENCE [LARGE SCALE GENOMIC DNA]</scope>
    <source>
        <strain evidence="2 3">CGD2</strain>
    </source>
</reference>
<evidence type="ECO:0000259" key="1">
    <source>
        <dbReference type="Pfam" id="PF00419"/>
    </source>
</evidence>